<organism evidence="4 5">
    <name type="scientific">Dethiosulfovibrio salsuginis</name>
    <dbReference type="NCBI Taxonomy" id="561720"/>
    <lineage>
        <taxon>Bacteria</taxon>
        <taxon>Thermotogati</taxon>
        <taxon>Synergistota</taxon>
        <taxon>Synergistia</taxon>
        <taxon>Synergistales</taxon>
        <taxon>Dethiosulfovibrionaceae</taxon>
        <taxon>Dethiosulfovibrio</taxon>
    </lineage>
</organism>
<keyword evidence="3" id="KW-0472">Membrane</keyword>
<reference evidence="5" key="1">
    <citation type="submission" date="2017-04" db="EMBL/GenBank/DDBJ databases">
        <authorList>
            <person name="Varghese N."/>
            <person name="Submissions S."/>
        </authorList>
    </citation>
    <scope>NUCLEOTIDE SEQUENCE [LARGE SCALE GENOMIC DNA]</scope>
    <source>
        <strain evidence="5">USBA 82</strain>
    </source>
</reference>
<evidence type="ECO:0000256" key="1">
    <source>
        <dbReference type="SAM" id="Coils"/>
    </source>
</evidence>
<evidence type="ECO:0000256" key="2">
    <source>
        <dbReference type="SAM" id="MobiDB-lite"/>
    </source>
</evidence>
<dbReference type="GO" id="GO:0051015">
    <property type="term" value="F:actin filament binding"/>
    <property type="evidence" value="ECO:0007669"/>
    <property type="project" value="TreeGrafter"/>
</dbReference>
<keyword evidence="5" id="KW-1185">Reference proteome</keyword>
<sequence length="572" mass="62509">MSKNKRNSLDEEKKNIQTGKVQEGGAPKDMSSGAFQEDVWDADSAQSCTKEKKCATPEDESPLASITNWFNGLQLFNQDGDKKDKGPKTGNSGSNGGSDGGEGNKFVEDMKEELTKNWRKYAIVGLVLLILFNVVWTLMDSRIGSVADEGAKQAAAVQELKKELEAVKATLADKVTAMDEAIKGAGVAIEGIQGSLTTFEEDLKAFDEKASDDRMVIARHDEYIRQTVADRKAELRKYARDLRVYESLLGEGGAISLPSVPMVAAAAVMEEAVGPVKSTLQLTQDSLSITRDTLAITRDSLEKTRADLLKKEKDNAALTADLESSRRDLLALETKVAELERKYKDQSLDLSQTKADLAVSEKEASDLKLEISKTQGSLREEIEKAKEALNAKGAEIESVQATLAERDEQVKALEAKVAELEASLNEKSEALSSVTEELNAVKEDSTAKAKDLSEKSGLFETVQKELEELKASSESMKADFEKSMEEKEAALTEAKAKVEELVEKLKNFEGLSEKNVEEVEALKQALEMKQAELNEAIASIRAHEERQKALEDKLMILENQAPAAPAEAKPAS</sequence>
<dbReference type="RefSeq" id="WP_085543728.1">
    <property type="nucleotide sequence ID" value="NZ_FXBB01000003.1"/>
</dbReference>
<dbReference type="EMBL" id="FXBB01000003">
    <property type="protein sequence ID" value="SMG14998.1"/>
    <property type="molecule type" value="Genomic_DNA"/>
</dbReference>
<name>A0A1X7IJS3_9BACT</name>
<dbReference type="STRING" id="561720.SAMN06275492_1032"/>
<dbReference type="GO" id="GO:0005737">
    <property type="term" value="C:cytoplasm"/>
    <property type="evidence" value="ECO:0007669"/>
    <property type="project" value="TreeGrafter"/>
</dbReference>
<dbReference type="Proteomes" id="UP000193355">
    <property type="component" value="Unassembled WGS sequence"/>
</dbReference>
<gene>
    <name evidence="4" type="ORF">SAMN06275492_1032</name>
</gene>
<accession>A0A1X7IJS3</accession>
<proteinExistence type="predicted"/>
<evidence type="ECO:0000256" key="3">
    <source>
        <dbReference type="SAM" id="Phobius"/>
    </source>
</evidence>
<dbReference type="GO" id="GO:0000146">
    <property type="term" value="F:microfilament motor activity"/>
    <property type="evidence" value="ECO:0007669"/>
    <property type="project" value="TreeGrafter"/>
</dbReference>
<evidence type="ECO:0000313" key="5">
    <source>
        <dbReference type="Proteomes" id="UP000193355"/>
    </source>
</evidence>
<protein>
    <submittedName>
        <fullName evidence="4">Uncharacterized protein</fullName>
    </submittedName>
</protein>
<feature type="compositionally biased region" description="Gly residues" evidence="2">
    <location>
        <begin position="93"/>
        <end position="103"/>
    </location>
</feature>
<dbReference type="GO" id="GO:0032982">
    <property type="term" value="C:myosin filament"/>
    <property type="evidence" value="ECO:0007669"/>
    <property type="project" value="TreeGrafter"/>
</dbReference>
<dbReference type="Gene3D" id="1.10.287.1490">
    <property type="match status" value="1"/>
</dbReference>
<dbReference type="OrthoDB" id="9819981at2"/>
<feature type="transmembrane region" description="Helical" evidence="3">
    <location>
        <begin position="121"/>
        <end position="139"/>
    </location>
</feature>
<feature type="region of interest" description="Disordered" evidence="2">
    <location>
        <begin position="77"/>
        <end position="105"/>
    </location>
</feature>
<keyword evidence="3" id="KW-1133">Transmembrane helix</keyword>
<dbReference type="GO" id="GO:0016460">
    <property type="term" value="C:myosin II complex"/>
    <property type="evidence" value="ECO:0007669"/>
    <property type="project" value="TreeGrafter"/>
</dbReference>
<feature type="coiled-coil region" evidence="1">
    <location>
        <begin position="301"/>
        <end position="560"/>
    </location>
</feature>
<keyword evidence="1" id="KW-0175">Coiled coil</keyword>
<dbReference type="PANTHER" id="PTHR45615:SF40">
    <property type="entry name" value="MYOSIN HEAVY CHAIN, NON-MUSCLE"/>
    <property type="match status" value="1"/>
</dbReference>
<dbReference type="PANTHER" id="PTHR45615">
    <property type="entry name" value="MYOSIN HEAVY CHAIN, NON-MUSCLE"/>
    <property type="match status" value="1"/>
</dbReference>
<feature type="region of interest" description="Disordered" evidence="2">
    <location>
        <begin position="1"/>
        <end position="61"/>
    </location>
</feature>
<keyword evidence="3" id="KW-0812">Transmembrane</keyword>
<evidence type="ECO:0000313" key="4">
    <source>
        <dbReference type="EMBL" id="SMG14998.1"/>
    </source>
</evidence>
<dbReference type="AlphaFoldDB" id="A0A1X7IJS3"/>